<evidence type="ECO:0008006" key="3">
    <source>
        <dbReference type="Google" id="ProtNLM"/>
    </source>
</evidence>
<dbReference type="InterPro" id="IPR036691">
    <property type="entry name" value="Endo/exonu/phosph_ase_sf"/>
</dbReference>
<keyword evidence="2" id="KW-1185">Reference proteome</keyword>
<dbReference type="AlphaFoldDB" id="A0A9R1WHK2"/>
<protein>
    <recommendedName>
        <fullName evidence="3">Endonuclease/exonuclease/phosphatase domain-containing protein</fullName>
    </recommendedName>
</protein>
<comment type="caution">
    <text evidence="1">The sequence shown here is derived from an EMBL/GenBank/DDBJ whole genome shotgun (WGS) entry which is preliminary data.</text>
</comment>
<sequence length="330" mass="37743">MILRGQPEFSCSLPARCLASQFHEQPLPSSLPMCSPAHLQTTIPSIDLNAPDRSQGSTGFNDDCLSSKETGKLIQIIWIFWRESLPKRVKVHVEQIVINEFPKYKYKGVGESYKVDWIRKIKNKYHIDFIGIQESRFTDYNTTDFVGYWGSLNFNYEAIWFPILHLGSPYLLKSQLYQTKNNIAILGNRKGVASITAVVNVYGPQSIAEERALWAELSTVKKSYPESTWIFRGNFNAVRFTHERFNSIFCKSTAVDFNKFIMDEGLHEFNMVGSKFTFLWEEGHKLSKIDRFLVYLNPVILQALTSVIALAREHSVSHPRTRTAEASEGG</sequence>
<reference evidence="1 2" key="1">
    <citation type="journal article" date="2017" name="Nat. Commun.">
        <title>Genome assembly with in vitro proximity ligation data and whole-genome triplication in lettuce.</title>
        <authorList>
            <person name="Reyes-Chin-Wo S."/>
            <person name="Wang Z."/>
            <person name="Yang X."/>
            <person name="Kozik A."/>
            <person name="Arikit S."/>
            <person name="Song C."/>
            <person name="Xia L."/>
            <person name="Froenicke L."/>
            <person name="Lavelle D.O."/>
            <person name="Truco M.J."/>
            <person name="Xia R."/>
            <person name="Zhu S."/>
            <person name="Xu C."/>
            <person name="Xu H."/>
            <person name="Xu X."/>
            <person name="Cox K."/>
            <person name="Korf I."/>
            <person name="Meyers B.C."/>
            <person name="Michelmore R.W."/>
        </authorList>
    </citation>
    <scope>NUCLEOTIDE SEQUENCE [LARGE SCALE GENOMIC DNA]</scope>
    <source>
        <strain evidence="2">cv. Salinas</strain>
        <tissue evidence="1">Seedlings</tissue>
    </source>
</reference>
<accession>A0A9R1WHK2</accession>
<organism evidence="1 2">
    <name type="scientific">Lactuca sativa</name>
    <name type="common">Garden lettuce</name>
    <dbReference type="NCBI Taxonomy" id="4236"/>
    <lineage>
        <taxon>Eukaryota</taxon>
        <taxon>Viridiplantae</taxon>
        <taxon>Streptophyta</taxon>
        <taxon>Embryophyta</taxon>
        <taxon>Tracheophyta</taxon>
        <taxon>Spermatophyta</taxon>
        <taxon>Magnoliopsida</taxon>
        <taxon>eudicotyledons</taxon>
        <taxon>Gunneridae</taxon>
        <taxon>Pentapetalae</taxon>
        <taxon>asterids</taxon>
        <taxon>campanulids</taxon>
        <taxon>Asterales</taxon>
        <taxon>Asteraceae</taxon>
        <taxon>Cichorioideae</taxon>
        <taxon>Cichorieae</taxon>
        <taxon>Lactucinae</taxon>
        <taxon>Lactuca</taxon>
    </lineage>
</organism>
<dbReference type="Proteomes" id="UP000235145">
    <property type="component" value="Unassembled WGS sequence"/>
</dbReference>
<dbReference type="Gene3D" id="3.60.10.10">
    <property type="entry name" value="Endonuclease/exonuclease/phosphatase"/>
    <property type="match status" value="1"/>
</dbReference>
<evidence type="ECO:0000313" key="2">
    <source>
        <dbReference type="Proteomes" id="UP000235145"/>
    </source>
</evidence>
<evidence type="ECO:0000313" key="1">
    <source>
        <dbReference type="EMBL" id="KAJ0222810.1"/>
    </source>
</evidence>
<proteinExistence type="predicted"/>
<dbReference type="EMBL" id="NBSK02000002">
    <property type="protein sequence ID" value="KAJ0222810.1"/>
    <property type="molecule type" value="Genomic_DNA"/>
</dbReference>
<name>A0A9R1WHK2_LACSA</name>
<gene>
    <name evidence="1" type="ORF">LSAT_V11C200089610</name>
</gene>
<dbReference type="SUPFAM" id="SSF56219">
    <property type="entry name" value="DNase I-like"/>
    <property type="match status" value="1"/>
</dbReference>